<sequence>MIIQSQPTVTHGDRMTQTLLSNQDYLPHLAHGSDGSPLEPAEAPLAVEGLPRPMAEGVLTLSRPLRPAPPRPKGPAEPLGPQNTRDLRNWLQGELERLSKQLCAAQAATGLGVPQAQEWLEVQRKLGSILRTAEVQVTRTRS</sequence>
<dbReference type="Proteomes" id="UP000177583">
    <property type="component" value="Unassembled WGS sequence"/>
</dbReference>
<dbReference type="AlphaFoldDB" id="A0A1F6GU13"/>
<name>A0A1F6GU13_9PROT</name>
<evidence type="ECO:0000313" key="3">
    <source>
        <dbReference type="Proteomes" id="UP000177583"/>
    </source>
</evidence>
<accession>A0A1F6GU13</accession>
<evidence type="ECO:0000313" key="2">
    <source>
        <dbReference type="EMBL" id="OGH01578.1"/>
    </source>
</evidence>
<evidence type="ECO:0000256" key="1">
    <source>
        <dbReference type="SAM" id="MobiDB-lite"/>
    </source>
</evidence>
<comment type="caution">
    <text evidence="2">The sequence shown here is derived from an EMBL/GenBank/DDBJ whole genome shotgun (WGS) entry which is preliminary data.</text>
</comment>
<reference evidence="2 3" key="1">
    <citation type="journal article" date="2016" name="Nat. Commun.">
        <title>Thousands of microbial genomes shed light on interconnected biogeochemical processes in an aquifer system.</title>
        <authorList>
            <person name="Anantharaman K."/>
            <person name="Brown C.T."/>
            <person name="Hug L.A."/>
            <person name="Sharon I."/>
            <person name="Castelle C.J."/>
            <person name="Probst A.J."/>
            <person name="Thomas B.C."/>
            <person name="Singh A."/>
            <person name="Wilkins M.J."/>
            <person name="Karaoz U."/>
            <person name="Brodie E.L."/>
            <person name="Williams K.H."/>
            <person name="Hubbard S.S."/>
            <person name="Banfield J.F."/>
        </authorList>
    </citation>
    <scope>NUCLEOTIDE SEQUENCE [LARGE SCALE GENOMIC DNA]</scope>
</reference>
<gene>
    <name evidence="2" type="ORF">A2557_04055</name>
</gene>
<feature type="region of interest" description="Disordered" evidence="1">
    <location>
        <begin position="62"/>
        <end position="85"/>
    </location>
</feature>
<feature type="compositionally biased region" description="Pro residues" evidence="1">
    <location>
        <begin position="66"/>
        <end position="75"/>
    </location>
</feature>
<organism evidence="2 3">
    <name type="scientific">Candidatus Lambdaproteobacteria bacterium RIFOXYD2_FULL_56_26</name>
    <dbReference type="NCBI Taxonomy" id="1817773"/>
    <lineage>
        <taxon>Bacteria</taxon>
        <taxon>Pseudomonadati</taxon>
        <taxon>Pseudomonadota</taxon>
        <taxon>Candidatus Lambdaproteobacteria</taxon>
    </lineage>
</organism>
<proteinExistence type="predicted"/>
<protein>
    <submittedName>
        <fullName evidence="2">Uncharacterized protein</fullName>
    </submittedName>
</protein>
<dbReference type="EMBL" id="MFNF01000032">
    <property type="protein sequence ID" value="OGH01578.1"/>
    <property type="molecule type" value="Genomic_DNA"/>
</dbReference>